<sequence length="69" mass="7758">MAKPLELDEVWVQRIIQVLNGLEYGNVQIVVHDGRITQIDKTERKRFDTASPQQGQLQAVKTVKQGGKG</sequence>
<dbReference type="InterPro" id="IPR018743">
    <property type="entry name" value="DUF2292"/>
</dbReference>
<evidence type="ECO:0000256" key="1">
    <source>
        <dbReference type="SAM" id="MobiDB-lite"/>
    </source>
</evidence>
<proteinExistence type="predicted"/>
<dbReference type="Pfam" id="PF10055">
    <property type="entry name" value="DUF2292"/>
    <property type="match status" value="1"/>
</dbReference>
<evidence type="ECO:0000313" key="3">
    <source>
        <dbReference type="Proteomes" id="UP000276128"/>
    </source>
</evidence>
<organism evidence="2 3">
    <name type="scientific">Paenibacillus whitsoniae</name>
    <dbReference type="NCBI Taxonomy" id="2496558"/>
    <lineage>
        <taxon>Bacteria</taxon>
        <taxon>Bacillati</taxon>
        <taxon>Bacillota</taxon>
        <taxon>Bacilli</taxon>
        <taxon>Bacillales</taxon>
        <taxon>Paenibacillaceae</taxon>
        <taxon>Paenibacillus</taxon>
    </lineage>
</organism>
<comment type="caution">
    <text evidence="2">The sequence shown here is derived from an EMBL/GenBank/DDBJ whole genome shotgun (WGS) entry which is preliminary data.</text>
</comment>
<dbReference type="EMBL" id="RXHU01000021">
    <property type="protein sequence ID" value="RTE10319.1"/>
    <property type="molecule type" value="Genomic_DNA"/>
</dbReference>
<name>A0A3S0BN84_9BACL</name>
<dbReference type="OrthoDB" id="2382414at2"/>
<dbReference type="RefSeq" id="WP_126140662.1">
    <property type="nucleotide sequence ID" value="NZ_RXHU01000021.1"/>
</dbReference>
<accession>A0A3S0BN84</accession>
<dbReference type="Proteomes" id="UP000276128">
    <property type="component" value="Unassembled WGS sequence"/>
</dbReference>
<feature type="compositionally biased region" description="Polar residues" evidence="1">
    <location>
        <begin position="50"/>
        <end position="59"/>
    </location>
</feature>
<evidence type="ECO:0000313" key="2">
    <source>
        <dbReference type="EMBL" id="RTE10319.1"/>
    </source>
</evidence>
<protein>
    <submittedName>
        <fullName evidence="2">DUF2292 domain-containing protein</fullName>
    </submittedName>
</protein>
<gene>
    <name evidence="2" type="ORF">EJQ19_07880</name>
</gene>
<dbReference type="AlphaFoldDB" id="A0A3S0BN84"/>
<feature type="region of interest" description="Disordered" evidence="1">
    <location>
        <begin position="46"/>
        <end position="69"/>
    </location>
</feature>
<keyword evidence="3" id="KW-1185">Reference proteome</keyword>
<reference evidence="2 3" key="1">
    <citation type="submission" date="2018-12" db="EMBL/GenBank/DDBJ databases">
        <title>Bacillus ochoae sp. nov., Paenibacillus whitsoniae sp. nov., Paenibacillus spiritus sp. nov. Isolated from the Mars Exploration Rover during spacecraft assembly.</title>
        <authorList>
            <person name="Seuylemezian A."/>
            <person name="Vaishampayan P."/>
        </authorList>
    </citation>
    <scope>NUCLEOTIDE SEQUENCE [LARGE SCALE GENOMIC DNA]</scope>
    <source>
        <strain evidence="2 3">MER 54</strain>
    </source>
</reference>